<evidence type="ECO:0000256" key="6">
    <source>
        <dbReference type="ARBA" id="ARBA00022917"/>
    </source>
</evidence>
<dbReference type="Pfam" id="PF05746">
    <property type="entry name" value="DALR_1"/>
    <property type="match status" value="1"/>
</dbReference>
<dbReference type="Proteomes" id="UP001214250">
    <property type="component" value="Chromosome 2"/>
</dbReference>
<keyword evidence="14" id="KW-1185">Reference proteome</keyword>
<evidence type="ECO:0000256" key="8">
    <source>
        <dbReference type="ARBA" id="ARBA00049339"/>
    </source>
</evidence>
<dbReference type="Gene3D" id="3.30.1360.70">
    <property type="entry name" value="Arginyl tRNA synthetase N-terminal domain"/>
    <property type="match status" value="1"/>
</dbReference>
<evidence type="ECO:0000313" key="13">
    <source>
        <dbReference type="EMBL" id="WDE97786.1"/>
    </source>
</evidence>
<dbReference type="SMART" id="SM01016">
    <property type="entry name" value="Arg_tRNA_synt_N"/>
    <property type="match status" value="1"/>
</dbReference>
<dbReference type="InterPro" id="IPR035684">
    <property type="entry name" value="ArgRS_core"/>
</dbReference>
<dbReference type="Pfam" id="PF03485">
    <property type="entry name" value="Arg_tRNA_synt_N"/>
    <property type="match status" value="1"/>
</dbReference>
<evidence type="ECO:0000259" key="12">
    <source>
        <dbReference type="SMART" id="SM01016"/>
    </source>
</evidence>
<keyword evidence="2 9" id="KW-0963">Cytoplasm</keyword>
<evidence type="ECO:0000259" key="11">
    <source>
        <dbReference type="SMART" id="SM00836"/>
    </source>
</evidence>
<dbReference type="SUPFAM" id="SSF47323">
    <property type="entry name" value="Anticodon-binding domain of a subclass of class I aminoacyl-tRNA synthetases"/>
    <property type="match status" value="1"/>
</dbReference>
<dbReference type="Gene3D" id="3.40.50.620">
    <property type="entry name" value="HUPs"/>
    <property type="match status" value="1"/>
</dbReference>
<proteinExistence type="inferred from homology"/>
<comment type="catalytic activity">
    <reaction evidence="8 9">
        <text>tRNA(Arg) + L-arginine + ATP = L-arginyl-tRNA(Arg) + AMP + diphosphate</text>
        <dbReference type="Rhea" id="RHEA:20301"/>
        <dbReference type="Rhea" id="RHEA-COMP:9658"/>
        <dbReference type="Rhea" id="RHEA-COMP:9673"/>
        <dbReference type="ChEBI" id="CHEBI:30616"/>
        <dbReference type="ChEBI" id="CHEBI:32682"/>
        <dbReference type="ChEBI" id="CHEBI:33019"/>
        <dbReference type="ChEBI" id="CHEBI:78442"/>
        <dbReference type="ChEBI" id="CHEBI:78513"/>
        <dbReference type="ChEBI" id="CHEBI:456215"/>
        <dbReference type="EC" id="6.1.1.19"/>
    </reaction>
</comment>
<feature type="domain" description="DALR anticodon binding" evidence="11">
    <location>
        <begin position="468"/>
        <end position="586"/>
    </location>
</feature>
<evidence type="ECO:0000256" key="3">
    <source>
        <dbReference type="ARBA" id="ARBA00022598"/>
    </source>
</evidence>
<keyword evidence="5 9" id="KW-0067">ATP-binding</keyword>
<dbReference type="RefSeq" id="WP_274152385.1">
    <property type="nucleotide sequence ID" value="NZ_CP117812.1"/>
</dbReference>
<dbReference type="SUPFAM" id="SSF55190">
    <property type="entry name" value="Arginyl-tRNA synthetase (ArgRS), N-terminal 'additional' domain"/>
    <property type="match status" value="1"/>
</dbReference>
<dbReference type="Gene3D" id="1.10.730.10">
    <property type="entry name" value="Isoleucyl-tRNA Synthetase, Domain 1"/>
    <property type="match status" value="1"/>
</dbReference>
<dbReference type="InterPro" id="IPR005148">
    <property type="entry name" value="Arg-tRNA-synth_N"/>
</dbReference>
<evidence type="ECO:0000256" key="9">
    <source>
        <dbReference type="HAMAP-Rule" id="MF_00123"/>
    </source>
</evidence>
<evidence type="ECO:0000256" key="1">
    <source>
        <dbReference type="ARBA" id="ARBA00005594"/>
    </source>
</evidence>
<dbReference type="PRINTS" id="PR01038">
    <property type="entry name" value="TRNASYNTHARG"/>
</dbReference>
<comment type="subunit">
    <text evidence="9">Monomer.</text>
</comment>
<organism evidence="13 14">
    <name type="scientific">Lentisphaera profundi</name>
    <dbReference type="NCBI Taxonomy" id="1658616"/>
    <lineage>
        <taxon>Bacteria</taxon>
        <taxon>Pseudomonadati</taxon>
        <taxon>Lentisphaerota</taxon>
        <taxon>Lentisphaeria</taxon>
        <taxon>Lentisphaerales</taxon>
        <taxon>Lentisphaeraceae</taxon>
        <taxon>Lentisphaera</taxon>
    </lineage>
</organism>
<dbReference type="HAMAP" id="MF_00123">
    <property type="entry name" value="Arg_tRNA_synth"/>
    <property type="match status" value="1"/>
</dbReference>
<comment type="similarity">
    <text evidence="1 9 10">Belongs to the class-I aminoacyl-tRNA synthetase family.</text>
</comment>
<dbReference type="PANTHER" id="PTHR11956">
    <property type="entry name" value="ARGINYL-TRNA SYNTHETASE"/>
    <property type="match status" value="1"/>
</dbReference>
<dbReference type="InterPro" id="IPR008909">
    <property type="entry name" value="DALR_anticod-bd"/>
</dbReference>
<dbReference type="SMART" id="SM00836">
    <property type="entry name" value="DALR_1"/>
    <property type="match status" value="1"/>
</dbReference>
<keyword evidence="7 9" id="KW-0030">Aminoacyl-tRNA synthetase</keyword>
<dbReference type="EC" id="6.1.1.19" evidence="9"/>
<accession>A0ABY7VV67</accession>
<name>A0ABY7VV67_9BACT</name>
<dbReference type="EMBL" id="CP117812">
    <property type="protein sequence ID" value="WDE97786.1"/>
    <property type="molecule type" value="Genomic_DNA"/>
</dbReference>
<protein>
    <recommendedName>
        <fullName evidence="9">Arginine--tRNA ligase</fullName>
        <ecNumber evidence="9">6.1.1.19</ecNumber>
    </recommendedName>
    <alternativeName>
        <fullName evidence="9">Arginyl-tRNA synthetase</fullName>
        <shortName evidence="9">ArgRS</shortName>
    </alternativeName>
</protein>
<dbReference type="InterPro" id="IPR036695">
    <property type="entry name" value="Arg-tRNA-synth_N_sf"/>
</dbReference>
<evidence type="ECO:0000256" key="5">
    <source>
        <dbReference type="ARBA" id="ARBA00022840"/>
    </source>
</evidence>
<dbReference type="GO" id="GO:0004814">
    <property type="term" value="F:arginine-tRNA ligase activity"/>
    <property type="evidence" value="ECO:0007669"/>
    <property type="project" value="UniProtKB-EC"/>
</dbReference>
<keyword evidence="3 9" id="KW-0436">Ligase</keyword>
<dbReference type="InterPro" id="IPR001412">
    <property type="entry name" value="aa-tRNA-synth_I_CS"/>
</dbReference>
<feature type="short sequence motif" description="'HIGH' region" evidence="9">
    <location>
        <begin position="131"/>
        <end position="141"/>
    </location>
</feature>
<evidence type="ECO:0000256" key="10">
    <source>
        <dbReference type="RuleBase" id="RU363038"/>
    </source>
</evidence>
<evidence type="ECO:0000313" key="14">
    <source>
        <dbReference type="Proteomes" id="UP001214250"/>
    </source>
</evidence>
<sequence length="586" mass="65264">MKSLLAQLRDKVSLAVNAVAGDIEIKGSILVPSQNPKFGDYQCNVSMELAGKLSKASGEKVNPRQIATAIMEKLEVAEFSEAPEIAGPGFINFKLKQEALADYARQMLRDDRLGMAKTAKPERVLVDFSGPNLAKEMHVGHLRSTIIGDSIARFMEFEGHDVLRMNHVGDWGTQFGMLIQYIRETRPGALDNPESFEIADLEDFYREAKKRFDESDDFKDAARRAVVDLQSGDKATLAVWEVFCEESLKHCHEIYGQLDIKISDRGESAYNDMLKTVVEDLKSDGKAVQTEGAWGVFLDGYKNKEDEPLPTIVQKSDGGYIYATTDLAAIRYRFAEQKTDKLIYVTDARQKTHFDQVFEISELMDWAPKDSMGHIGFGMMLGKDGKPFKTRTGGTVKLKDLLVEAESRADILARELSPGLTEEEYKEIAFAAGLGGVKYSDLSHSVGTDYKFDWDKMLATDGNTAIYILMTYARTRGLSRKAGIDVDSLVDIESLPVGSEQELKLIKKLASTPDVWQGVVSDLAPHLLLNHLYEVARDFGSFWNSCPILKIEDEELKRSRLALAGGVGRVLKWGLSMVGIKTLDKL</sequence>
<dbReference type="Pfam" id="PF00750">
    <property type="entry name" value="tRNA-synt_1d"/>
    <property type="match status" value="1"/>
</dbReference>
<evidence type="ECO:0000256" key="2">
    <source>
        <dbReference type="ARBA" id="ARBA00022490"/>
    </source>
</evidence>
<keyword evidence="6 9" id="KW-0648">Protein biosynthesis</keyword>
<dbReference type="CDD" id="cd00671">
    <property type="entry name" value="ArgRS_core"/>
    <property type="match status" value="1"/>
</dbReference>
<dbReference type="InterPro" id="IPR001278">
    <property type="entry name" value="Arg-tRNA-ligase"/>
</dbReference>
<dbReference type="InterPro" id="IPR014729">
    <property type="entry name" value="Rossmann-like_a/b/a_fold"/>
</dbReference>
<evidence type="ECO:0000256" key="4">
    <source>
        <dbReference type="ARBA" id="ARBA00022741"/>
    </source>
</evidence>
<feature type="domain" description="Arginyl tRNA synthetase N-terminal" evidence="12">
    <location>
        <begin position="6"/>
        <end position="95"/>
    </location>
</feature>
<dbReference type="SUPFAM" id="SSF52374">
    <property type="entry name" value="Nucleotidylyl transferase"/>
    <property type="match status" value="1"/>
</dbReference>
<dbReference type="PROSITE" id="PS00178">
    <property type="entry name" value="AA_TRNA_LIGASE_I"/>
    <property type="match status" value="1"/>
</dbReference>
<dbReference type="NCBIfam" id="TIGR00456">
    <property type="entry name" value="argS"/>
    <property type="match status" value="1"/>
</dbReference>
<keyword evidence="4 9" id="KW-0547">Nucleotide-binding</keyword>
<gene>
    <name evidence="9 13" type="primary">argS</name>
    <name evidence="13" type="ORF">PQO03_18325</name>
</gene>
<dbReference type="PANTHER" id="PTHR11956:SF5">
    <property type="entry name" value="ARGININE--TRNA LIGASE, CYTOPLASMIC"/>
    <property type="match status" value="1"/>
</dbReference>
<reference evidence="13 14" key="1">
    <citation type="submission" date="2023-02" db="EMBL/GenBank/DDBJ databases">
        <title>Genome sequence of Lentisphaera profundi SAORIC-696.</title>
        <authorList>
            <person name="Kim e."/>
            <person name="Cho J.-C."/>
            <person name="Choi A."/>
            <person name="Kang I."/>
        </authorList>
    </citation>
    <scope>NUCLEOTIDE SEQUENCE [LARGE SCALE GENOMIC DNA]</scope>
    <source>
        <strain evidence="13 14">SAORIC-696</strain>
    </source>
</reference>
<dbReference type="InterPro" id="IPR009080">
    <property type="entry name" value="tRNAsynth_Ia_anticodon-bd"/>
</dbReference>
<evidence type="ECO:0000256" key="7">
    <source>
        <dbReference type="ARBA" id="ARBA00023146"/>
    </source>
</evidence>
<comment type="subcellular location">
    <subcellularLocation>
        <location evidence="9">Cytoplasm</location>
    </subcellularLocation>
</comment>